<evidence type="ECO:0000259" key="7">
    <source>
        <dbReference type="PROSITE" id="PS50157"/>
    </source>
</evidence>
<dbReference type="SUPFAM" id="SSF50494">
    <property type="entry name" value="Trypsin-like serine proteases"/>
    <property type="match status" value="1"/>
</dbReference>
<dbReference type="GO" id="GO:0008233">
    <property type="term" value="F:peptidase activity"/>
    <property type="evidence" value="ECO:0007669"/>
    <property type="project" value="UniProtKB-KW"/>
</dbReference>
<evidence type="ECO:0000313" key="8">
    <source>
        <dbReference type="EMBL" id="QED21511.1"/>
    </source>
</evidence>
<keyword evidence="3" id="KW-0862">Zinc</keyword>
<keyword evidence="1" id="KW-0645">Protease</keyword>
<dbReference type="Gene3D" id="2.40.10.10">
    <property type="entry name" value="Trypsin-like serine proteases"/>
    <property type="match status" value="2"/>
</dbReference>
<sequence>MPETNIIMRLLKAFVMVLGSGLKYMTKSTSNFFTGLVSFIMFYSFYNYIVIVIVFLFTLTKHVLRRVCGFDELQKYLDDLIPVDDLKRSWKEANKDPGRPWIQELYEETLPYIEMVKTINYVDGGIICTIIVCSLIVLKYILNLSLARRLIYKARGVYVYEGLVAGSTFLQSTGPDCQVKVYRANTFTFTFLGYGTRISETILAIPTHVFKTGNGKFMLQGIRPGAGKISYEGNAIPSQIQADMSYIPLTRQMFSVMGTAIAKVSKNEISGQMVSIAGPLGVSTGILNKHRSSFGLVTYSGSTEKGYSGAPYFIKNIIYGVHGGMAGETNIGTSAYLIKAEVSKLFRNEGSLAYSSPSNDDDRGEDLVAETRTRNKQPKYWDNDMMAKYVEERITHAADYEDTWAGGADMDYDAELEFPEGADIPVEILVDKLQGKSAADLDIMLAMISKMKSRMIVEPHGNEDNTEPIVVEDVMSTLTLDLAKRMKVMEDLTSHLKEQNALIRKELEEVKKELEQSREQVVEARRECSLVKAQTEQAYLESRKLGPQVNPYPCNSCGRSFKTDLGLEAHKTSKHLNEQKNGPEKPEGALSHDEADTLKKTGNTAFLERASRKPIRRIYKGRSPLSAPQPLFQSLMKRLDVIASLMEKQQENLRKPQEEPAGPSSDISQN</sequence>
<name>A0A5B8X9T2_9VIRU</name>
<keyword evidence="3" id="KW-0863">Zinc-finger</keyword>
<feature type="coiled-coil region" evidence="4">
    <location>
        <begin position="489"/>
        <end position="534"/>
    </location>
</feature>
<dbReference type="InterPro" id="IPR013087">
    <property type="entry name" value="Znf_C2H2_type"/>
</dbReference>
<dbReference type="InterPro" id="IPR009003">
    <property type="entry name" value="Peptidase_S1_PA"/>
</dbReference>
<evidence type="ECO:0000256" key="6">
    <source>
        <dbReference type="SAM" id="Phobius"/>
    </source>
</evidence>
<evidence type="ECO:0000256" key="3">
    <source>
        <dbReference type="PROSITE-ProRule" id="PRU00042"/>
    </source>
</evidence>
<evidence type="ECO:0000256" key="1">
    <source>
        <dbReference type="ARBA" id="ARBA00022670"/>
    </source>
</evidence>
<dbReference type="PROSITE" id="PS50157">
    <property type="entry name" value="ZINC_FINGER_C2H2_2"/>
    <property type="match status" value="1"/>
</dbReference>
<dbReference type="GO" id="GO:0008270">
    <property type="term" value="F:zinc ion binding"/>
    <property type="evidence" value="ECO:0007669"/>
    <property type="project" value="UniProtKB-KW"/>
</dbReference>
<keyword evidence="4" id="KW-0175">Coiled coil</keyword>
<dbReference type="EMBL" id="MN167486">
    <property type="protein sequence ID" value="QED21511.1"/>
    <property type="molecule type" value="Genomic_RNA"/>
</dbReference>
<proteinExistence type="predicted"/>
<keyword evidence="2" id="KW-0378">Hydrolase</keyword>
<protein>
    <recommendedName>
        <fullName evidence="7">C2H2-type domain-containing protein</fullName>
    </recommendedName>
</protein>
<feature type="region of interest" description="Disordered" evidence="5">
    <location>
        <begin position="647"/>
        <end position="670"/>
    </location>
</feature>
<feature type="transmembrane region" description="Helical" evidence="6">
    <location>
        <begin position="32"/>
        <end position="57"/>
    </location>
</feature>
<feature type="transmembrane region" description="Helical" evidence="6">
    <location>
        <begin position="6"/>
        <end position="25"/>
    </location>
</feature>
<accession>A0A5B8X9T2</accession>
<dbReference type="GO" id="GO:0006508">
    <property type="term" value="P:proteolysis"/>
    <property type="evidence" value="ECO:0007669"/>
    <property type="project" value="UniProtKB-KW"/>
</dbReference>
<organism evidence="8">
    <name type="scientific">Mortimer virus</name>
    <dbReference type="NCBI Taxonomy" id="2600330"/>
    <lineage>
        <taxon>Viruses</taxon>
        <taxon>Riboviria</taxon>
        <taxon>Orthornavirae</taxon>
        <taxon>Pisuviricota</taxon>
        <taxon>Pisoniviricetes</taxon>
        <taxon>Sobelivirales</taxon>
        <taxon>Solemoviridae</taxon>
    </lineage>
</organism>
<reference evidence="8" key="1">
    <citation type="journal article" date="2019" name="Virology">
        <title>Identification of diverse arthropod associated viruses in native Australian fleas.</title>
        <authorList>
            <person name="Harvey E."/>
            <person name="Rose K."/>
            <person name="Eden J.S."/>
            <person name="Lawrence A."/>
            <person name="Doggett S.L."/>
            <person name="Holmes E.C."/>
        </authorList>
    </citation>
    <scope>NUCLEOTIDE SEQUENCE</scope>
    <source>
        <strain evidence="8">AFV8</strain>
    </source>
</reference>
<feature type="compositionally biased region" description="Basic and acidic residues" evidence="5">
    <location>
        <begin position="648"/>
        <end position="658"/>
    </location>
</feature>
<keyword evidence="6" id="KW-0812">Transmembrane</keyword>
<evidence type="ECO:0000256" key="5">
    <source>
        <dbReference type="SAM" id="MobiDB-lite"/>
    </source>
</evidence>
<evidence type="ECO:0000256" key="2">
    <source>
        <dbReference type="ARBA" id="ARBA00022801"/>
    </source>
</evidence>
<feature type="transmembrane region" description="Helical" evidence="6">
    <location>
        <begin position="121"/>
        <end position="142"/>
    </location>
</feature>
<feature type="domain" description="C2H2-type" evidence="7">
    <location>
        <begin position="552"/>
        <end position="580"/>
    </location>
</feature>
<keyword evidence="6" id="KW-0472">Membrane</keyword>
<dbReference type="InterPro" id="IPR043504">
    <property type="entry name" value="Peptidase_S1_PA_chymotrypsin"/>
</dbReference>
<feature type="region of interest" description="Disordered" evidence="5">
    <location>
        <begin position="572"/>
        <end position="603"/>
    </location>
</feature>
<evidence type="ECO:0000256" key="4">
    <source>
        <dbReference type="SAM" id="Coils"/>
    </source>
</evidence>
<dbReference type="PROSITE" id="PS00028">
    <property type="entry name" value="ZINC_FINGER_C2H2_1"/>
    <property type="match status" value="1"/>
</dbReference>
<feature type="compositionally biased region" description="Basic and acidic residues" evidence="5">
    <location>
        <begin position="572"/>
        <end position="599"/>
    </location>
</feature>
<keyword evidence="6" id="KW-1133">Transmembrane helix</keyword>
<keyword evidence="3" id="KW-0479">Metal-binding</keyword>